<dbReference type="FunFam" id="3.20.20.100:FF:000004">
    <property type="entry name" value="Oxidoreductase, aldo/keto reductase"/>
    <property type="match status" value="1"/>
</dbReference>
<gene>
    <name evidence="3" type="ORF">MKZ38_002013</name>
</gene>
<evidence type="ECO:0000259" key="2">
    <source>
        <dbReference type="Pfam" id="PF00248"/>
    </source>
</evidence>
<feature type="domain" description="NADP-dependent oxidoreductase" evidence="2">
    <location>
        <begin position="15"/>
        <end position="325"/>
    </location>
</feature>
<dbReference type="InterPro" id="IPR050523">
    <property type="entry name" value="AKR_Detox_Biosynth"/>
</dbReference>
<dbReference type="GO" id="GO:0005829">
    <property type="term" value="C:cytosol"/>
    <property type="evidence" value="ECO:0007669"/>
    <property type="project" value="UniProtKB-ARBA"/>
</dbReference>
<accession>A0AAD5WTE4</accession>
<dbReference type="GO" id="GO:0016491">
    <property type="term" value="F:oxidoreductase activity"/>
    <property type="evidence" value="ECO:0007669"/>
    <property type="project" value="UniProtKB-KW"/>
</dbReference>
<dbReference type="PANTHER" id="PTHR43364">
    <property type="entry name" value="NADH-SPECIFIC METHYLGLYOXAL REDUCTASE-RELATED"/>
    <property type="match status" value="1"/>
</dbReference>
<name>A0AAD5WTE4_9PEZI</name>
<dbReference type="AlphaFoldDB" id="A0AAD5WTE4"/>
<keyword evidence="1" id="KW-0560">Oxidoreductase</keyword>
<dbReference type="InterPro" id="IPR036812">
    <property type="entry name" value="NAD(P)_OxRdtase_dom_sf"/>
</dbReference>
<organism evidence="3 4">
    <name type="scientific">Zalerion maritima</name>
    <dbReference type="NCBI Taxonomy" id="339359"/>
    <lineage>
        <taxon>Eukaryota</taxon>
        <taxon>Fungi</taxon>
        <taxon>Dikarya</taxon>
        <taxon>Ascomycota</taxon>
        <taxon>Pezizomycotina</taxon>
        <taxon>Sordariomycetes</taxon>
        <taxon>Lulworthiomycetidae</taxon>
        <taxon>Lulworthiales</taxon>
        <taxon>Lulworthiaceae</taxon>
        <taxon>Zalerion</taxon>
    </lineage>
</organism>
<dbReference type="Pfam" id="PF00248">
    <property type="entry name" value="Aldo_ket_red"/>
    <property type="match status" value="1"/>
</dbReference>
<dbReference type="SUPFAM" id="SSF51430">
    <property type="entry name" value="NAD(P)-linked oxidoreductase"/>
    <property type="match status" value="1"/>
</dbReference>
<dbReference type="Proteomes" id="UP001201980">
    <property type="component" value="Unassembled WGS sequence"/>
</dbReference>
<comment type="caution">
    <text evidence="3">The sequence shown here is derived from an EMBL/GenBank/DDBJ whole genome shotgun (WGS) entry which is preliminary data.</text>
</comment>
<dbReference type="Gene3D" id="3.20.20.100">
    <property type="entry name" value="NADP-dependent oxidoreductase domain"/>
    <property type="match status" value="1"/>
</dbReference>
<evidence type="ECO:0000313" key="3">
    <source>
        <dbReference type="EMBL" id="KAJ2901263.1"/>
    </source>
</evidence>
<protein>
    <recommendedName>
        <fullName evidence="2">NADP-dependent oxidoreductase domain-containing protein</fullName>
    </recommendedName>
</protein>
<proteinExistence type="predicted"/>
<sequence length="335" mass="37936">MEYTKLGYSGLKVSKIIMGCMVFGSPDWQGCPWTLGEEDGLKLLKKAYDVGINTWDTADLYSNGASEVVVGKALKKYDIPRRKVVIMSKCYFPINEGSGKRHALVNDGPVVNQMGLSRKHILQAVDDSLRRLDIDYIDVLQIHRLDRETPPEEIMKALHDVVMSGKARYIGASSMWAWEFQRLQNIAETRGWTKFISMQNFYNLVYREEEREMIPFCKETGVGLIPWSPLARGLLTRPVGVEDSERAQGDTFSKKWNSTANPEIVKRVEELAKKKGVSMAVLSTAWVIRKGCCPILGLNKVERIEEVVEALKVDLSGEDVEYLESEYKPRAIEGH</sequence>
<evidence type="ECO:0000313" key="4">
    <source>
        <dbReference type="Proteomes" id="UP001201980"/>
    </source>
</evidence>
<dbReference type="CDD" id="cd19079">
    <property type="entry name" value="AKR_EcYajO-like"/>
    <property type="match status" value="1"/>
</dbReference>
<keyword evidence="4" id="KW-1185">Reference proteome</keyword>
<dbReference type="InterPro" id="IPR023210">
    <property type="entry name" value="NADP_OxRdtase_dom"/>
</dbReference>
<reference evidence="3" key="1">
    <citation type="submission" date="2022-07" db="EMBL/GenBank/DDBJ databases">
        <title>Draft genome sequence of Zalerion maritima ATCC 34329, a (micro)plastics degrading marine fungus.</title>
        <authorList>
            <person name="Paco A."/>
            <person name="Goncalves M.F.M."/>
            <person name="Rocha-Santos T.A.P."/>
            <person name="Alves A."/>
        </authorList>
    </citation>
    <scope>NUCLEOTIDE SEQUENCE</scope>
    <source>
        <strain evidence="3">ATCC 34329</strain>
    </source>
</reference>
<dbReference type="EMBL" id="JAKWBI020000159">
    <property type="protein sequence ID" value="KAJ2901263.1"/>
    <property type="molecule type" value="Genomic_DNA"/>
</dbReference>
<evidence type="ECO:0000256" key="1">
    <source>
        <dbReference type="ARBA" id="ARBA00023002"/>
    </source>
</evidence>
<dbReference type="PANTHER" id="PTHR43364:SF15">
    <property type="entry name" value="ARYL-ALCOHOL DEHYDROGENASE AAD16-RELATED"/>
    <property type="match status" value="1"/>
</dbReference>